<comment type="catalytic activity">
    <reaction evidence="11">
        <text>Couples ATP hydrolysis with the unwinding of duplex DNA by translocating in the 3'-5' direction.</text>
        <dbReference type="EC" id="5.6.2.4"/>
    </reaction>
</comment>
<keyword evidence="7 14" id="KW-0067">ATP-binding</keyword>
<dbReference type="PANTHER" id="PTHR11070:SF55">
    <property type="entry name" value="DNA 3'-5' HELICASE"/>
    <property type="match status" value="1"/>
</dbReference>
<evidence type="ECO:0000256" key="7">
    <source>
        <dbReference type="ARBA" id="ARBA00022840"/>
    </source>
</evidence>
<evidence type="ECO:0000256" key="2">
    <source>
        <dbReference type="ARBA" id="ARBA00022741"/>
    </source>
</evidence>
<evidence type="ECO:0000256" key="5">
    <source>
        <dbReference type="ARBA" id="ARBA00022806"/>
    </source>
</evidence>
<dbReference type="AlphaFoldDB" id="A0A943US43"/>
<dbReference type="InterPro" id="IPR027417">
    <property type="entry name" value="P-loop_NTPase"/>
</dbReference>
<organism evidence="17 18">
    <name type="scientific">Slackia piriformis</name>
    <dbReference type="NCBI Taxonomy" id="626934"/>
    <lineage>
        <taxon>Bacteria</taxon>
        <taxon>Bacillati</taxon>
        <taxon>Actinomycetota</taxon>
        <taxon>Coriobacteriia</taxon>
        <taxon>Eggerthellales</taxon>
        <taxon>Eggerthellaceae</taxon>
        <taxon>Slackia</taxon>
    </lineage>
</organism>
<dbReference type="PROSITE" id="PS51198">
    <property type="entry name" value="UVRD_HELICASE_ATP_BIND"/>
    <property type="match status" value="1"/>
</dbReference>
<keyword evidence="8" id="KW-0238">DNA-binding</keyword>
<comment type="caution">
    <text evidence="17">The sequence shown here is derived from an EMBL/GenBank/DDBJ whole genome shotgun (WGS) entry which is preliminary data.</text>
</comment>
<comment type="catalytic activity">
    <reaction evidence="13">
        <text>ATP + H2O = ADP + phosphate + H(+)</text>
        <dbReference type="Rhea" id="RHEA:13065"/>
        <dbReference type="ChEBI" id="CHEBI:15377"/>
        <dbReference type="ChEBI" id="CHEBI:15378"/>
        <dbReference type="ChEBI" id="CHEBI:30616"/>
        <dbReference type="ChEBI" id="CHEBI:43474"/>
        <dbReference type="ChEBI" id="CHEBI:456216"/>
        <dbReference type="EC" id="5.6.2.4"/>
    </reaction>
</comment>
<name>A0A943US43_9ACTN</name>
<evidence type="ECO:0000256" key="13">
    <source>
        <dbReference type="ARBA" id="ARBA00048988"/>
    </source>
</evidence>
<dbReference type="SUPFAM" id="SSF52540">
    <property type="entry name" value="P-loop containing nucleoside triphosphate hydrolases"/>
    <property type="match status" value="1"/>
</dbReference>
<evidence type="ECO:0000256" key="3">
    <source>
        <dbReference type="ARBA" id="ARBA00022763"/>
    </source>
</evidence>
<evidence type="ECO:0000256" key="11">
    <source>
        <dbReference type="ARBA" id="ARBA00034617"/>
    </source>
</evidence>
<feature type="domain" description="UvrD-like helicase ATP-binding" evidence="15">
    <location>
        <begin position="4"/>
        <end position="432"/>
    </location>
</feature>
<keyword evidence="1" id="KW-0540">Nuclease</keyword>
<feature type="binding site" evidence="14">
    <location>
        <begin position="25"/>
        <end position="32"/>
    </location>
    <ligand>
        <name>ATP</name>
        <dbReference type="ChEBI" id="CHEBI:30616"/>
    </ligand>
</feature>
<dbReference type="GO" id="GO:0033202">
    <property type="term" value="C:DNA helicase complex"/>
    <property type="evidence" value="ECO:0007669"/>
    <property type="project" value="TreeGrafter"/>
</dbReference>
<keyword evidence="3" id="KW-0227">DNA damage</keyword>
<evidence type="ECO:0000256" key="4">
    <source>
        <dbReference type="ARBA" id="ARBA00022801"/>
    </source>
</evidence>
<evidence type="ECO:0000259" key="16">
    <source>
        <dbReference type="PROSITE" id="PS51217"/>
    </source>
</evidence>
<dbReference type="Gene3D" id="3.40.50.300">
    <property type="entry name" value="P-loop containing nucleotide triphosphate hydrolases"/>
    <property type="match status" value="4"/>
</dbReference>
<evidence type="ECO:0000256" key="14">
    <source>
        <dbReference type="PROSITE-ProRule" id="PRU00560"/>
    </source>
</evidence>
<evidence type="ECO:0000259" key="15">
    <source>
        <dbReference type="PROSITE" id="PS51198"/>
    </source>
</evidence>
<dbReference type="GO" id="GO:0003677">
    <property type="term" value="F:DNA binding"/>
    <property type="evidence" value="ECO:0007669"/>
    <property type="project" value="UniProtKB-KW"/>
</dbReference>
<dbReference type="InterPro" id="IPR000212">
    <property type="entry name" value="DNA_helicase_UvrD/REP"/>
</dbReference>
<keyword evidence="2 14" id="KW-0547">Nucleotide-binding</keyword>
<dbReference type="PANTHER" id="PTHR11070">
    <property type="entry name" value="UVRD / RECB / PCRA DNA HELICASE FAMILY MEMBER"/>
    <property type="match status" value="1"/>
</dbReference>
<dbReference type="Proteomes" id="UP000727506">
    <property type="component" value="Unassembled WGS sequence"/>
</dbReference>
<reference evidence="17" key="1">
    <citation type="submission" date="2021-02" db="EMBL/GenBank/DDBJ databases">
        <title>Infant gut strain persistence is associated with maternal origin, phylogeny, and functional potential including surface adhesion and iron acquisition.</title>
        <authorList>
            <person name="Lou Y.C."/>
        </authorList>
    </citation>
    <scope>NUCLEOTIDE SEQUENCE</scope>
    <source>
        <strain evidence="17">L2_039_000G1_dasL2_039_000G1_concoct_11</strain>
    </source>
</reference>
<dbReference type="InterPro" id="IPR014016">
    <property type="entry name" value="UvrD-like_ATP-bd"/>
</dbReference>
<dbReference type="GO" id="GO:0005524">
    <property type="term" value="F:ATP binding"/>
    <property type="evidence" value="ECO:0007669"/>
    <property type="project" value="UniProtKB-UniRule"/>
</dbReference>
<evidence type="ECO:0000256" key="12">
    <source>
        <dbReference type="ARBA" id="ARBA00034808"/>
    </source>
</evidence>
<dbReference type="InterPro" id="IPR038726">
    <property type="entry name" value="PDDEXK_AddAB-type"/>
</dbReference>
<evidence type="ECO:0000256" key="8">
    <source>
        <dbReference type="ARBA" id="ARBA00023125"/>
    </source>
</evidence>
<accession>A0A943US43</accession>
<evidence type="ECO:0000256" key="6">
    <source>
        <dbReference type="ARBA" id="ARBA00022839"/>
    </source>
</evidence>
<dbReference type="Pfam" id="PF00580">
    <property type="entry name" value="UvrD-helicase"/>
    <property type="match status" value="1"/>
</dbReference>
<keyword evidence="5 14" id="KW-0347">Helicase</keyword>
<dbReference type="InterPro" id="IPR011604">
    <property type="entry name" value="PDDEXK-like_dom_sf"/>
</dbReference>
<keyword evidence="10" id="KW-0413">Isomerase</keyword>
<dbReference type="EC" id="5.6.2.4" evidence="12"/>
<evidence type="ECO:0000256" key="1">
    <source>
        <dbReference type="ARBA" id="ARBA00022722"/>
    </source>
</evidence>
<keyword evidence="4 14" id="KW-0378">Hydrolase</keyword>
<gene>
    <name evidence="17" type="ORF">KH142_01745</name>
</gene>
<dbReference type="GO" id="GO:0005829">
    <property type="term" value="C:cytosol"/>
    <property type="evidence" value="ECO:0007669"/>
    <property type="project" value="TreeGrafter"/>
</dbReference>
<dbReference type="Pfam" id="PF12705">
    <property type="entry name" value="PDDEXK_1"/>
    <property type="match status" value="1"/>
</dbReference>
<dbReference type="PROSITE" id="PS51217">
    <property type="entry name" value="UVRD_HELICASE_CTER"/>
    <property type="match status" value="1"/>
</dbReference>
<dbReference type="Gene3D" id="3.90.320.10">
    <property type="match status" value="1"/>
</dbReference>
<protein>
    <recommendedName>
        <fullName evidence="12">DNA 3'-5' helicase</fullName>
        <ecNumber evidence="12">5.6.2.4</ecNumber>
    </recommendedName>
</protein>
<dbReference type="GO" id="GO:0043138">
    <property type="term" value="F:3'-5' DNA helicase activity"/>
    <property type="evidence" value="ECO:0007669"/>
    <property type="project" value="UniProtKB-EC"/>
</dbReference>
<dbReference type="InterPro" id="IPR014017">
    <property type="entry name" value="DNA_helicase_UvrD-like_C"/>
</dbReference>
<dbReference type="InterPro" id="IPR011335">
    <property type="entry name" value="Restrct_endonuc-II-like"/>
</dbReference>
<dbReference type="GO" id="GO:0000725">
    <property type="term" value="P:recombinational repair"/>
    <property type="evidence" value="ECO:0007669"/>
    <property type="project" value="TreeGrafter"/>
</dbReference>
<dbReference type="Gene3D" id="1.10.486.10">
    <property type="entry name" value="PCRA, domain 4"/>
    <property type="match status" value="1"/>
</dbReference>
<evidence type="ECO:0000256" key="10">
    <source>
        <dbReference type="ARBA" id="ARBA00023235"/>
    </source>
</evidence>
<dbReference type="GO" id="GO:0004527">
    <property type="term" value="F:exonuclease activity"/>
    <property type="evidence" value="ECO:0007669"/>
    <property type="project" value="UniProtKB-KW"/>
</dbReference>
<dbReference type="Pfam" id="PF13361">
    <property type="entry name" value="UvrD_C"/>
    <property type="match status" value="1"/>
</dbReference>
<evidence type="ECO:0000313" key="18">
    <source>
        <dbReference type="Proteomes" id="UP000727506"/>
    </source>
</evidence>
<evidence type="ECO:0000313" key="17">
    <source>
        <dbReference type="EMBL" id="MBS6940207.1"/>
    </source>
</evidence>
<feature type="domain" description="UvrD-like helicase C-terminal" evidence="16">
    <location>
        <begin position="459"/>
        <end position="740"/>
    </location>
</feature>
<sequence length="1265" mass="137360">MDFNRFKPGQLKCITTLDAPLVVSAGAGSGKTFTLTQRIAWALMEGSAEDGGAFLDGIEQVMAITFTEKAAGEIKSRVKSTLRAEGMASEALKVDDAWISTIHGMCSRILRSHAVELGIDPSFSVLDPARSDELIRASVAQVLSGANEFISPKGLDALFSEFPARSSGGFSSDSVEEMLVELVRAASGSPQGFDGFRSPPRSRDASVLTRLLIQEIESARDIASSQKPSAARDTWLASAEEFIETAGRAASSSMSLRELLTFCDRCPWPSGRFGSSEYKALAADAQAACAEIIQEIRCLVSERLLDDLLRIGRSAFDAYRDAKKKLAVLDNDDLLIQAADALVRHDDIACEFADKFKLIMVDEFQDTDQLQIDMISRMAGEGGTRLCTVGDSQQSIYRFRGADVQVYKRHLAKIKSTHPDGLIELPDNFRSHGDVLHFVDRVFEQSHVFGDEFMSLSASRFESSVKSPFRGNDTRVNVMLTTYPARRGIDSAAVTRFEARRIVERFSELRDAGHTAGDMVILLGRMTRAGVFADALREAGFACVIAGGSIFSSAPEVHIMRRLVEVIANPHATASLFEILSSEMFVLSADDFIELSTLFDEGKRMFRRRGIDVGFEDVFKRMESGEASVSMRLAHAVGVVKNLSRRVGTMPVSRIMAKAVEESGWLSRLESLGAEGQSVAGNVMKAIRIVESFEKDGAPGPASIAQSFIAHIETAKEAPGALSAQGGDFVRIMTVHASKGLEFPIVAVAEMAQTNARASAFRCNTIDGVSFVGLDLRHSVSRFASTSPVKKAMDKKYGVGCISSTGSDVDSVEVIFSAPSPMAQREAIRAYESEQELQERRRLLYVGLTRAKEALIVSMSVARPSGDSDSSGITTESGVYDDIRSALFSSGDIPEGTTMVDFGGSLPAIVCRVDTDEADYASDGCMREEGAVEPFTEGMAASFDEGAFRDVSGEGSGEFSCEGACREGFSYVDDSGRTQERRIGIPAIATKEPEDEVPLGSERFDTASYSALSEEADAVLCEAVAAPAGAGSEAIDADDAFWGDLCEDFLHDIDCATDFGTAFHLCAQQAACLAPSHGRLLKRPSDERIAAVAKRCGLGQGARRRLAASLDRWLASDVARMCERADTMTAELPFFIELDRNSDDDPHRIRYLEGSIDLFVSWNGEGRDARRAAVVDYKTGGSPDESKQELHAKHLLQASCYAYAALMRGFDSVEAYFVRVEQSDAAEAGQPEVVRYAFGSDDIDALRLRIDEACRRLEEKRASRL</sequence>
<keyword evidence="6" id="KW-0269">Exonuclease</keyword>
<dbReference type="SUPFAM" id="SSF52980">
    <property type="entry name" value="Restriction endonuclease-like"/>
    <property type="match status" value="1"/>
</dbReference>
<keyword evidence="9" id="KW-0234">DNA repair</keyword>
<dbReference type="EMBL" id="JAGZSV010000016">
    <property type="protein sequence ID" value="MBS6940207.1"/>
    <property type="molecule type" value="Genomic_DNA"/>
</dbReference>
<proteinExistence type="predicted"/>
<evidence type="ECO:0000256" key="9">
    <source>
        <dbReference type="ARBA" id="ARBA00023204"/>
    </source>
</evidence>